<gene>
    <name evidence="2" type="ORF">H0N91_17315</name>
</gene>
<dbReference type="Pfam" id="PF07374">
    <property type="entry name" value="DUF1492"/>
    <property type="match status" value="1"/>
</dbReference>
<evidence type="ECO:0000313" key="2">
    <source>
        <dbReference type="EMBL" id="NZA39838.1"/>
    </source>
</evidence>
<reference evidence="2 3" key="1">
    <citation type="submission" date="2020-07" db="EMBL/GenBank/DDBJ databases">
        <title>Organ Donor 1.</title>
        <authorList>
            <person name="Marsh A.J."/>
            <person name="Azcarate-Peril M.A."/>
        </authorList>
    </citation>
    <scope>NUCLEOTIDE SEQUENCE [LARGE SCALE GENOMIC DNA]</scope>
    <source>
        <strain evidence="2 3">AMC0717</strain>
    </source>
</reference>
<dbReference type="Proteomes" id="UP000586254">
    <property type="component" value="Unassembled WGS sequence"/>
</dbReference>
<name>A0A853JTC2_9FIRM</name>
<feature type="coiled-coil region" evidence="1">
    <location>
        <begin position="13"/>
        <end position="40"/>
    </location>
</feature>
<keyword evidence="1" id="KW-0175">Coiled coil</keyword>
<protein>
    <submittedName>
        <fullName evidence="2">DUF1492 domain-containing protein</fullName>
    </submittedName>
</protein>
<sequence length="142" mass="16849">MTNKEKKDWLWRYKEVLLDIDSWQRELEEWRTRAEKITQMVSDMPRGGKALEIDDIVIKMTEIMDNIKKKISESQKIKLELEIAFEGLNDGILEGLMKYRYINCLDWAQIAIVMGYSERQIFNLHGKALLRLNPKECSQLQL</sequence>
<accession>A0A853JTC2</accession>
<comment type="caution">
    <text evidence="2">The sequence shown here is derived from an EMBL/GenBank/DDBJ whole genome shotgun (WGS) entry which is preliminary data.</text>
</comment>
<dbReference type="RefSeq" id="WP_180494069.1">
    <property type="nucleotide sequence ID" value="NZ_JACCKS010000027.1"/>
</dbReference>
<dbReference type="InterPro" id="IPR010861">
    <property type="entry name" value="DUF1492"/>
</dbReference>
<organism evidence="2 3">
    <name type="scientific">Eubacterium callanderi</name>
    <dbReference type="NCBI Taxonomy" id="53442"/>
    <lineage>
        <taxon>Bacteria</taxon>
        <taxon>Bacillati</taxon>
        <taxon>Bacillota</taxon>
        <taxon>Clostridia</taxon>
        <taxon>Eubacteriales</taxon>
        <taxon>Eubacteriaceae</taxon>
        <taxon>Eubacterium</taxon>
    </lineage>
</organism>
<dbReference type="AlphaFoldDB" id="A0A853JTC2"/>
<evidence type="ECO:0000256" key="1">
    <source>
        <dbReference type="SAM" id="Coils"/>
    </source>
</evidence>
<evidence type="ECO:0000313" key="3">
    <source>
        <dbReference type="Proteomes" id="UP000586254"/>
    </source>
</evidence>
<proteinExistence type="predicted"/>
<dbReference type="EMBL" id="JACCKS010000027">
    <property type="protein sequence ID" value="NZA39838.1"/>
    <property type="molecule type" value="Genomic_DNA"/>
</dbReference>